<sequence>MLLRVVAILLWTLFCMPIQALLLVLPGRGKVGFAQVYWRGVARVLGLRLRVVGEISAHRPSLFIANHCSWLDIVALGSVLPGCFVAKGEIGRWPFISWIARLGRTVFVSRNRTNVAREQGALAARLNAGDGIILFPEGTTSDGNRILPFASSFFVLADAAAKPYVQPVTLVYDGLDGMPVLRADRPEIAWYGDMELAPHFNRIGRRRSVHATILLDAPIAPGTFPNRKAFAAALEARIAHNAAALRQGRIEA</sequence>
<protein>
    <recommendedName>
        <fullName evidence="6">Phospholipid/glycerol acyltransferase domain-containing protein</fullName>
    </recommendedName>
</protein>
<evidence type="ECO:0000259" key="6">
    <source>
        <dbReference type="SMART" id="SM00563"/>
    </source>
</evidence>
<name>A0ABQ6AEF8_9PROT</name>
<dbReference type="SMART" id="SM00563">
    <property type="entry name" value="PlsC"/>
    <property type="match status" value="1"/>
</dbReference>
<evidence type="ECO:0000313" key="8">
    <source>
        <dbReference type="Proteomes" id="UP001156641"/>
    </source>
</evidence>
<proteinExistence type="predicted"/>
<dbReference type="PANTHER" id="PTHR10434:SF64">
    <property type="entry name" value="1-ACYL-SN-GLYCEROL-3-PHOSPHATE ACYLTRANSFERASE-RELATED"/>
    <property type="match status" value="1"/>
</dbReference>
<comment type="caution">
    <text evidence="7">The sequence shown here is derived from an EMBL/GenBank/DDBJ whole genome shotgun (WGS) entry which is preliminary data.</text>
</comment>
<dbReference type="CDD" id="cd07989">
    <property type="entry name" value="LPLAT_AGPAT-like"/>
    <property type="match status" value="1"/>
</dbReference>
<dbReference type="SUPFAM" id="SSF69593">
    <property type="entry name" value="Glycerol-3-phosphate (1)-acyltransferase"/>
    <property type="match status" value="1"/>
</dbReference>
<evidence type="ECO:0000256" key="4">
    <source>
        <dbReference type="ARBA" id="ARBA00023098"/>
    </source>
</evidence>
<evidence type="ECO:0000256" key="3">
    <source>
        <dbReference type="ARBA" id="ARBA00022679"/>
    </source>
</evidence>
<keyword evidence="2" id="KW-0444">Lipid biosynthesis</keyword>
<dbReference type="Proteomes" id="UP001156641">
    <property type="component" value="Unassembled WGS sequence"/>
</dbReference>
<evidence type="ECO:0000313" key="7">
    <source>
        <dbReference type="EMBL" id="GLR68435.1"/>
    </source>
</evidence>
<comment type="pathway">
    <text evidence="1">Lipid metabolism.</text>
</comment>
<dbReference type="EMBL" id="BSOS01000090">
    <property type="protein sequence ID" value="GLR68435.1"/>
    <property type="molecule type" value="Genomic_DNA"/>
</dbReference>
<organism evidence="7 8">
    <name type="scientific">Acidocella aquatica</name>
    <dbReference type="NCBI Taxonomy" id="1922313"/>
    <lineage>
        <taxon>Bacteria</taxon>
        <taxon>Pseudomonadati</taxon>
        <taxon>Pseudomonadota</taxon>
        <taxon>Alphaproteobacteria</taxon>
        <taxon>Acetobacterales</taxon>
        <taxon>Acidocellaceae</taxon>
        <taxon>Acidocella</taxon>
    </lineage>
</organism>
<evidence type="ECO:0000256" key="5">
    <source>
        <dbReference type="ARBA" id="ARBA00023315"/>
    </source>
</evidence>
<dbReference type="Pfam" id="PF01553">
    <property type="entry name" value="Acyltransferase"/>
    <property type="match status" value="1"/>
</dbReference>
<evidence type="ECO:0000256" key="1">
    <source>
        <dbReference type="ARBA" id="ARBA00005189"/>
    </source>
</evidence>
<dbReference type="RefSeq" id="WP_284259283.1">
    <property type="nucleotide sequence ID" value="NZ_BSOS01000090.1"/>
</dbReference>
<accession>A0ABQ6AEF8</accession>
<feature type="domain" description="Phospholipid/glycerol acyltransferase" evidence="6">
    <location>
        <begin position="61"/>
        <end position="173"/>
    </location>
</feature>
<dbReference type="InterPro" id="IPR002123">
    <property type="entry name" value="Plipid/glycerol_acylTrfase"/>
</dbReference>
<gene>
    <name evidence="7" type="ORF">GCM10010909_31160</name>
</gene>
<reference evidence="8" key="1">
    <citation type="journal article" date="2019" name="Int. J. Syst. Evol. Microbiol.">
        <title>The Global Catalogue of Microorganisms (GCM) 10K type strain sequencing project: providing services to taxonomists for standard genome sequencing and annotation.</title>
        <authorList>
            <consortium name="The Broad Institute Genomics Platform"/>
            <consortium name="The Broad Institute Genome Sequencing Center for Infectious Disease"/>
            <person name="Wu L."/>
            <person name="Ma J."/>
        </authorList>
    </citation>
    <scope>NUCLEOTIDE SEQUENCE [LARGE SCALE GENOMIC DNA]</scope>
    <source>
        <strain evidence="8">NBRC 112502</strain>
    </source>
</reference>
<keyword evidence="8" id="KW-1185">Reference proteome</keyword>
<keyword evidence="4" id="KW-0443">Lipid metabolism</keyword>
<evidence type="ECO:0000256" key="2">
    <source>
        <dbReference type="ARBA" id="ARBA00022516"/>
    </source>
</evidence>
<keyword evidence="3" id="KW-0808">Transferase</keyword>
<keyword evidence="5" id="KW-0012">Acyltransferase</keyword>
<dbReference type="PANTHER" id="PTHR10434">
    <property type="entry name" value="1-ACYL-SN-GLYCEROL-3-PHOSPHATE ACYLTRANSFERASE"/>
    <property type="match status" value="1"/>
</dbReference>